<evidence type="ECO:0000313" key="3">
    <source>
        <dbReference type="Proteomes" id="UP001143364"/>
    </source>
</evidence>
<dbReference type="Pfam" id="PF06228">
    <property type="entry name" value="ChuX_HutX"/>
    <property type="match status" value="1"/>
</dbReference>
<comment type="caution">
    <text evidence="2">The sequence shown here is derived from an EMBL/GenBank/DDBJ whole genome shotgun (WGS) entry which is preliminary data.</text>
</comment>
<reference evidence="2" key="2">
    <citation type="submission" date="2023-01" db="EMBL/GenBank/DDBJ databases">
        <authorList>
            <person name="Sun Q."/>
            <person name="Evtushenko L."/>
        </authorList>
    </citation>
    <scope>NUCLEOTIDE SEQUENCE</scope>
    <source>
        <strain evidence="2">VKM B-2555</strain>
    </source>
</reference>
<protein>
    <recommendedName>
        <fullName evidence="1">Haemin-degrading HemS/ChuX domain-containing protein</fullName>
    </recommendedName>
</protein>
<accession>A0A9W6JK35</accession>
<dbReference type="Proteomes" id="UP001143364">
    <property type="component" value="Unassembled WGS sequence"/>
</dbReference>
<dbReference type="InterPro" id="IPR007845">
    <property type="entry name" value="HemS/ChuX_dom"/>
</dbReference>
<gene>
    <name evidence="2" type="ORF">GCM10008171_24330</name>
</gene>
<dbReference type="AlphaFoldDB" id="A0A9W6JK35"/>
<dbReference type="Pfam" id="PF05171">
    <property type="entry name" value="HemS"/>
    <property type="match status" value="1"/>
</dbReference>
<reference evidence="2" key="1">
    <citation type="journal article" date="2014" name="Int. J. Syst. Evol. Microbiol.">
        <title>Complete genome sequence of Corynebacterium casei LMG S-19264T (=DSM 44701T), isolated from a smear-ripened cheese.</title>
        <authorList>
            <consortium name="US DOE Joint Genome Institute (JGI-PGF)"/>
            <person name="Walter F."/>
            <person name="Albersmeier A."/>
            <person name="Kalinowski J."/>
            <person name="Ruckert C."/>
        </authorList>
    </citation>
    <scope>NUCLEOTIDE SEQUENCE</scope>
    <source>
        <strain evidence="2">VKM B-2555</strain>
    </source>
</reference>
<sequence length="318" mass="34764">MPQPCRGGGCQNRRFSERDILLAEPGVFATTIAASFERVARDLRGMDGLVAVTSNPAAVMTQIGELPPASRAGGRFAPPKSGAALRLRPESVDAALAVERAACGRAPCSVRFFTAEGGALHKVFLSALIDDYAFAELASDWVAPEEAEPESAASGEPRTPDAQGWSRRGLAFHIDSLFGDGGLRRRALLPRWGRDEAWRIDPEIAVHLLGLLTEARMPVTLVVPNEAFAQMHVGAFDDVRRSGDRLRLCAGECSVSLDMAEVEEVWVSRYDERGRAGLMVEFYDWGFQCVAQITETGDDPRLARFWRRAVEDLPPLQV</sequence>
<dbReference type="EMBL" id="BSFK01000013">
    <property type="protein sequence ID" value="GLK77179.1"/>
    <property type="molecule type" value="Genomic_DNA"/>
</dbReference>
<dbReference type="InterPro" id="IPR010413">
    <property type="entry name" value="HutX-like"/>
</dbReference>
<dbReference type="RefSeq" id="WP_271205038.1">
    <property type="nucleotide sequence ID" value="NZ_BSFK01000013.1"/>
</dbReference>
<proteinExistence type="predicted"/>
<dbReference type="SUPFAM" id="SSF144064">
    <property type="entry name" value="Heme iron utilization protein-like"/>
    <property type="match status" value="1"/>
</dbReference>
<name>A0A9W6JK35_9HYPH</name>
<dbReference type="Gene3D" id="3.40.1570.10">
    <property type="entry name" value="HemS/ChuS/ChuX like domains"/>
    <property type="match status" value="2"/>
</dbReference>
<dbReference type="InterPro" id="IPR053733">
    <property type="entry name" value="Heme_Transport_Util_sf"/>
</dbReference>
<evidence type="ECO:0000259" key="1">
    <source>
        <dbReference type="Pfam" id="PF05171"/>
    </source>
</evidence>
<organism evidence="2 3">
    <name type="scientific">Methylopila jiangsuensis</name>
    <dbReference type="NCBI Taxonomy" id="586230"/>
    <lineage>
        <taxon>Bacteria</taxon>
        <taxon>Pseudomonadati</taxon>
        <taxon>Pseudomonadota</taxon>
        <taxon>Alphaproteobacteria</taxon>
        <taxon>Hyphomicrobiales</taxon>
        <taxon>Methylopilaceae</taxon>
        <taxon>Methylopila</taxon>
    </lineage>
</organism>
<evidence type="ECO:0000313" key="2">
    <source>
        <dbReference type="EMBL" id="GLK77179.1"/>
    </source>
</evidence>
<keyword evidence="3" id="KW-1185">Reference proteome</keyword>
<dbReference type="GO" id="GO:0006826">
    <property type="term" value="P:iron ion transport"/>
    <property type="evidence" value="ECO:0007669"/>
    <property type="project" value="InterPro"/>
</dbReference>
<feature type="domain" description="Haemin-degrading HemS/ChuX" evidence="1">
    <location>
        <begin position="183"/>
        <end position="312"/>
    </location>
</feature>